<dbReference type="SMART" id="SM00355">
    <property type="entry name" value="ZnF_C2H2"/>
    <property type="match status" value="3"/>
</dbReference>
<reference evidence="5" key="1">
    <citation type="journal article" date="2014" name="PLoS ONE">
        <title>The genome and linkage map of the northern pike (Esox lucius): conserved synteny revealed between the salmonid sister group and the Neoteleostei.</title>
        <authorList>
            <person name="Rondeau E.B."/>
            <person name="Minkley D.R."/>
            <person name="Leong J.S."/>
            <person name="Messmer A.M."/>
            <person name="Jantzen J.R."/>
            <person name="von Schalburg K.R."/>
            <person name="Lemon C."/>
            <person name="Bird N.H."/>
            <person name="Koop B.F."/>
        </authorList>
    </citation>
    <scope>NUCLEOTIDE SEQUENCE</scope>
</reference>
<dbReference type="Pfam" id="PF15909">
    <property type="entry name" value="zf-C2H2_8"/>
    <property type="match status" value="1"/>
</dbReference>
<evidence type="ECO:0000256" key="1">
    <source>
        <dbReference type="PROSITE-ProRule" id="PRU00042"/>
    </source>
</evidence>
<feature type="region of interest" description="Disordered" evidence="2">
    <location>
        <begin position="338"/>
        <end position="380"/>
    </location>
</feature>
<feature type="compositionally biased region" description="Polar residues" evidence="2">
    <location>
        <begin position="262"/>
        <end position="272"/>
    </location>
</feature>
<proteinExistence type="predicted"/>
<dbReference type="GO" id="GO:0008270">
    <property type="term" value="F:zinc ion binding"/>
    <property type="evidence" value="ECO:0007669"/>
    <property type="project" value="UniProtKB-KW"/>
</dbReference>
<dbReference type="AlphaFoldDB" id="A0A6Q2YUK8"/>
<keyword evidence="1" id="KW-0479">Metal-binding</keyword>
<dbReference type="Proteomes" id="UP000265140">
    <property type="component" value="Chromosome 3"/>
</dbReference>
<dbReference type="Bgee" id="ENSELUG00000032352">
    <property type="expression patterns" value="Expressed in testis and 14 other cell types or tissues"/>
</dbReference>
<dbReference type="Ensembl" id="ENSELUT00000064828.2">
    <property type="protein sequence ID" value="ENSELUP00000069152.1"/>
    <property type="gene ID" value="ENSELUG00000032352.2"/>
</dbReference>
<evidence type="ECO:0000313" key="4">
    <source>
        <dbReference type="Ensembl" id="ENSELUP00000069152.1"/>
    </source>
</evidence>
<keyword evidence="5" id="KW-1185">Reference proteome</keyword>
<feature type="compositionally biased region" description="Polar residues" evidence="2">
    <location>
        <begin position="356"/>
        <end position="369"/>
    </location>
</feature>
<dbReference type="InterPro" id="IPR039882">
    <property type="entry name" value="ZN414"/>
</dbReference>
<dbReference type="PANTHER" id="PTHR21695:SF0">
    <property type="entry name" value="ZINC FINGER PROTEIN 414"/>
    <property type="match status" value="1"/>
</dbReference>
<accession>A0A6Q2YUK8</accession>
<dbReference type="InterPro" id="IPR013087">
    <property type="entry name" value="Znf_C2H2_type"/>
</dbReference>
<keyword evidence="1" id="KW-0863">Zinc-finger</keyword>
<feature type="domain" description="C2H2-type" evidence="3">
    <location>
        <begin position="395"/>
        <end position="423"/>
    </location>
</feature>
<feature type="compositionally biased region" description="Polar residues" evidence="2">
    <location>
        <begin position="295"/>
        <end position="306"/>
    </location>
</feature>
<dbReference type="InParanoid" id="A0A6Q2YUK8"/>
<feature type="region of interest" description="Disordered" evidence="2">
    <location>
        <begin position="257"/>
        <end position="316"/>
    </location>
</feature>
<reference evidence="4" key="4">
    <citation type="submission" date="2025-09" db="UniProtKB">
        <authorList>
            <consortium name="Ensembl"/>
        </authorList>
    </citation>
    <scope>IDENTIFICATION</scope>
</reference>
<dbReference type="OMA" id="WFACCSS"/>
<gene>
    <name evidence="4" type="primary">ZNF414</name>
</gene>
<dbReference type="RefSeq" id="XP_028974820.1">
    <property type="nucleotide sequence ID" value="XM_029118987.2"/>
</dbReference>
<feature type="compositionally biased region" description="Low complexity" evidence="2">
    <location>
        <begin position="273"/>
        <end position="286"/>
    </location>
</feature>
<evidence type="ECO:0000256" key="2">
    <source>
        <dbReference type="SAM" id="MobiDB-lite"/>
    </source>
</evidence>
<keyword evidence="1" id="KW-0862">Zinc</keyword>
<sequence>MSTGMASQLQPSSNTNQGQRMNCPLYGCQRIYADGDSLGRHIQDHQKHMPTQSLPGKGFLCSSIGCNGSFPSMQQLMEHMRQHHKPNTYFLCESCRSRLRSYRALLKHLHTCAKVAKSKAKAGQVAEFKPDPDGTVPMATEPSGTDQGPPQEPMESDSSHPAGGSSGFDLASHPAGGSSGFDLASHPAGGSSGFDLATHPAGGSSGFDLATHPAGGSSGFDLASHPAGGSSGFDLASHPAGGSSGFDLASHPAGGSSGFDLASTTTQFQPQPSGDASLLALDPSSSTFHPGASVAQPSGPSDQLQVSDGPYGSFSQYLQSPLEVSAPELQQTHHHLLQPSPMEHPHPRAPRPGLAATSSPLPQTGTPARSNARWRKNQGQSFNSRILWKHTRGRYSCVQCGHSTANRKEMTAHIKGQHKSPATAKPTNDTEGGEAPRTSQTKASSETESSTYTQL</sequence>
<reference evidence="4" key="2">
    <citation type="submission" date="2020-02" db="EMBL/GenBank/DDBJ databases">
        <title>Esox lucius (northern pike) genome, fEsoLuc1, primary haplotype.</title>
        <authorList>
            <person name="Myers G."/>
            <person name="Karagic N."/>
            <person name="Meyer A."/>
            <person name="Pippel M."/>
            <person name="Reichard M."/>
            <person name="Winkler S."/>
            <person name="Tracey A."/>
            <person name="Sims Y."/>
            <person name="Howe K."/>
            <person name="Rhie A."/>
            <person name="Formenti G."/>
            <person name="Durbin R."/>
            <person name="Fedrigo O."/>
            <person name="Jarvis E.D."/>
        </authorList>
    </citation>
    <scope>NUCLEOTIDE SEQUENCE [LARGE SCALE GENOMIC DNA]</scope>
</reference>
<dbReference type="GeneID" id="105006072"/>
<dbReference type="GeneTree" id="ENSGT00390000006876"/>
<dbReference type="Gene3D" id="3.30.160.60">
    <property type="entry name" value="Classic Zinc Finger"/>
    <property type="match status" value="1"/>
</dbReference>
<reference evidence="4" key="3">
    <citation type="submission" date="2025-08" db="UniProtKB">
        <authorList>
            <consortium name="Ensembl"/>
        </authorList>
    </citation>
    <scope>IDENTIFICATION</scope>
</reference>
<feature type="compositionally biased region" description="Polar residues" evidence="2">
    <location>
        <begin position="437"/>
        <end position="455"/>
    </location>
</feature>
<feature type="region of interest" description="Disordered" evidence="2">
    <location>
        <begin position="120"/>
        <end position="186"/>
    </location>
</feature>
<evidence type="ECO:0000313" key="5">
    <source>
        <dbReference type="Proteomes" id="UP000265140"/>
    </source>
</evidence>
<feature type="domain" description="C2H2-type" evidence="3">
    <location>
        <begin position="59"/>
        <end position="88"/>
    </location>
</feature>
<evidence type="ECO:0000259" key="3">
    <source>
        <dbReference type="PROSITE" id="PS50157"/>
    </source>
</evidence>
<name>A0A6Q2YUK8_ESOLU</name>
<dbReference type="PROSITE" id="PS50157">
    <property type="entry name" value="ZINC_FINGER_C2H2_2"/>
    <property type="match status" value="2"/>
</dbReference>
<organism evidence="4 5">
    <name type="scientific">Esox lucius</name>
    <name type="common">Northern pike</name>
    <dbReference type="NCBI Taxonomy" id="8010"/>
    <lineage>
        <taxon>Eukaryota</taxon>
        <taxon>Metazoa</taxon>
        <taxon>Chordata</taxon>
        <taxon>Craniata</taxon>
        <taxon>Vertebrata</taxon>
        <taxon>Euteleostomi</taxon>
        <taxon>Actinopterygii</taxon>
        <taxon>Neopterygii</taxon>
        <taxon>Teleostei</taxon>
        <taxon>Protacanthopterygii</taxon>
        <taxon>Esociformes</taxon>
        <taxon>Esocidae</taxon>
        <taxon>Esox</taxon>
    </lineage>
</organism>
<feature type="region of interest" description="Disordered" evidence="2">
    <location>
        <begin position="412"/>
        <end position="455"/>
    </location>
</feature>
<dbReference type="PROSITE" id="PS00028">
    <property type="entry name" value="ZINC_FINGER_C2H2_1"/>
    <property type="match status" value="2"/>
</dbReference>
<protein>
    <recommendedName>
        <fullName evidence="3">C2H2-type domain-containing protein</fullName>
    </recommendedName>
</protein>
<dbReference type="PANTHER" id="PTHR21695">
    <property type="entry name" value="ZINC FINGER PROTEIN 414"/>
    <property type="match status" value="1"/>
</dbReference>
<dbReference type="InterPro" id="IPR031799">
    <property type="entry name" value="Znf-C2H2_ribbon"/>
</dbReference>